<organism evidence="4 5">
    <name type="scientific">Streptomyces spectabilis</name>
    <dbReference type="NCBI Taxonomy" id="68270"/>
    <lineage>
        <taxon>Bacteria</taxon>
        <taxon>Bacillati</taxon>
        <taxon>Actinomycetota</taxon>
        <taxon>Actinomycetes</taxon>
        <taxon>Kitasatosporales</taxon>
        <taxon>Streptomycetaceae</taxon>
        <taxon>Streptomyces</taxon>
    </lineage>
</organism>
<proteinExistence type="predicted"/>
<dbReference type="Pfam" id="PF03724">
    <property type="entry name" value="META"/>
    <property type="match status" value="2"/>
</dbReference>
<dbReference type="EMBL" id="CP040916">
    <property type="protein sequence ID" value="QDQ12386.1"/>
    <property type="molecule type" value="Genomic_DNA"/>
</dbReference>
<keyword evidence="2" id="KW-0732">Signal</keyword>
<dbReference type="Proteomes" id="UP000316806">
    <property type="component" value="Chromosome"/>
</dbReference>
<evidence type="ECO:0000256" key="1">
    <source>
        <dbReference type="SAM" id="MobiDB-lite"/>
    </source>
</evidence>
<dbReference type="InterPro" id="IPR053147">
    <property type="entry name" value="Hsp_HslJ-like"/>
</dbReference>
<evidence type="ECO:0000313" key="5">
    <source>
        <dbReference type="Proteomes" id="UP000316806"/>
    </source>
</evidence>
<dbReference type="RefSeq" id="WP_144004240.1">
    <property type="nucleotide sequence ID" value="NZ_CP040916.1"/>
</dbReference>
<name>A0A516R9P7_STRST</name>
<feature type="signal peptide" evidence="2">
    <location>
        <begin position="1"/>
        <end position="20"/>
    </location>
</feature>
<dbReference type="PANTHER" id="PTHR35535">
    <property type="entry name" value="HEAT SHOCK PROTEIN HSLJ"/>
    <property type="match status" value="1"/>
</dbReference>
<gene>
    <name evidence="4" type="ORF">FH965_18955</name>
</gene>
<feature type="domain" description="DUF306" evidence="3">
    <location>
        <begin position="50"/>
        <end position="153"/>
    </location>
</feature>
<dbReference type="PROSITE" id="PS51257">
    <property type="entry name" value="PROKAR_LIPOPROTEIN"/>
    <property type="match status" value="1"/>
</dbReference>
<dbReference type="InterPro" id="IPR038670">
    <property type="entry name" value="HslJ-like_sf"/>
</dbReference>
<reference evidence="4 5" key="1">
    <citation type="journal article" date="2019" name="J. Ind. Microbiol. Biotechnol.">
        <title>The complete genomic sequence of Streptomyces spectabilis NRRL-2792 and identification of secondary metabolite biosynthetic gene clusters.</title>
        <authorList>
            <person name="Sinha A."/>
            <person name="Phillips-Salemka S."/>
            <person name="Niraula T.A."/>
            <person name="Short K.A."/>
            <person name="Niraula N.P."/>
        </authorList>
    </citation>
    <scope>NUCLEOTIDE SEQUENCE [LARGE SCALE GENOMIC DNA]</scope>
    <source>
        <strain evidence="4 5">NRRL 2792</strain>
    </source>
</reference>
<feature type="domain" description="DUF306" evidence="3">
    <location>
        <begin position="163"/>
        <end position="272"/>
    </location>
</feature>
<evidence type="ECO:0000259" key="3">
    <source>
        <dbReference type="Pfam" id="PF03724"/>
    </source>
</evidence>
<accession>A0A516R9P7</accession>
<dbReference type="Gene3D" id="2.40.128.270">
    <property type="match status" value="2"/>
</dbReference>
<protein>
    <submittedName>
        <fullName evidence="4">META domain-containing protein</fullName>
    </submittedName>
</protein>
<dbReference type="InterPro" id="IPR005184">
    <property type="entry name" value="DUF306_Meta_HslJ"/>
</dbReference>
<dbReference type="AlphaFoldDB" id="A0A516R9P7"/>
<dbReference type="PANTHER" id="PTHR35535:SF2">
    <property type="entry name" value="DUF306 DOMAIN-CONTAINING PROTEIN"/>
    <property type="match status" value="1"/>
</dbReference>
<evidence type="ECO:0000256" key="2">
    <source>
        <dbReference type="SAM" id="SignalP"/>
    </source>
</evidence>
<feature type="region of interest" description="Disordered" evidence="1">
    <location>
        <begin position="24"/>
        <end position="51"/>
    </location>
</feature>
<feature type="chain" id="PRO_5038926575" evidence="2">
    <location>
        <begin position="21"/>
        <end position="284"/>
    </location>
</feature>
<evidence type="ECO:0000313" key="4">
    <source>
        <dbReference type="EMBL" id="QDQ12386.1"/>
    </source>
</evidence>
<sequence length="284" mass="29079">MYKQRVTQTLTVLAAAGLLAACGSESGSGDSGKPGDSGKKDSGSVGSRTPLTGVRWNVESLTVDGKKQKAPDDVYVRLGGKGGTGGHFGCNGYGADVSVKGDTVRFKPGVHTQMACEALDFENSLARAIDGTLKASVDDDRLTLTNAKGDRIALTSGPPAPGAPLQGTTWTVDAVGTDDSARPLPKQVAGKAKLIFGKDGTVRGNLGCNDVTGKAEAHDGALAFGAPKLTRMMCTGAKAKTERDLLKLFDGTAKYDVKDDGLTLTAKDGTVVSATASLSASTKK</sequence>